<keyword evidence="2" id="KW-1185">Reference proteome</keyword>
<evidence type="ECO:0000313" key="2">
    <source>
        <dbReference type="Proteomes" id="UP001145114"/>
    </source>
</evidence>
<name>A0ACC1HDR7_9FUNG</name>
<feature type="non-terminal residue" evidence="1">
    <location>
        <position position="131"/>
    </location>
</feature>
<reference evidence="1" key="1">
    <citation type="submission" date="2022-06" db="EMBL/GenBank/DDBJ databases">
        <title>Phylogenomic reconstructions and comparative analyses of Kickxellomycotina fungi.</title>
        <authorList>
            <person name="Reynolds N.K."/>
            <person name="Stajich J.E."/>
            <person name="Barry K."/>
            <person name="Grigoriev I.V."/>
            <person name="Crous P."/>
            <person name="Smith M.E."/>
        </authorList>
    </citation>
    <scope>NUCLEOTIDE SEQUENCE</scope>
    <source>
        <strain evidence="1">RSA 2271</strain>
    </source>
</reference>
<dbReference type="EMBL" id="JAMZIH010008956">
    <property type="protein sequence ID" value="KAJ1671023.1"/>
    <property type="molecule type" value="Genomic_DNA"/>
</dbReference>
<comment type="caution">
    <text evidence="1">The sequence shown here is derived from an EMBL/GenBank/DDBJ whole genome shotgun (WGS) entry which is preliminary data.</text>
</comment>
<evidence type="ECO:0000313" key="1">
    <source>
        <dbReference type="EMBL" id="KAJ1671023.1"/>
    </source>
</evidence>
<sequence>MTTGTAMDFERYEDQDGVRLAWNVFPNKRIEASRCVVPVSTLYTVLKEQVEQAPVVYDPVLCRCNAVLNPYCQIDIRAKLWICPFCLQRNQFPPHYRDISPSNLPPELMTNYTTIEYILKRGAVSLPPIFL</sequence>
<gene>
    <name evidence="1" type="primary">SEC23_3</name>
    <name evidence="1" type="ORF">EV182_007861</name>
</gene>
<organism evidence="1 2">
    <name type="scientific">Spiromyces aspiralis</name>
    <dbReference type="NCBI Taxonomy" id="68401"/>
    <lineage>
        <taxon>Eukaryota</taxon>
        <taxon>Fungi</taxon>
        <taxon>Fungi incertae sedis</taxon>
        <taxon>Zoopagomycota</taxon>
        <taxon>Kickxellomycotina</taxon>
        <taxon>Kickxellomycetes</taxon>
        <taxon>Kickxellales</taxon>
        <taxon>Kickxellaceae</taxon>
        <taxon>Spiromyces</taxon>
    </lineage>
</organism>
<proteinExistence type="predicted"/>
<protein>
    <submittedName>
        <fullName evidence="1">GTPase-activating protein S23</fullName>
    </submittedName>
</protein>
<accession>A0ACC1HDR7</accession>
<dbReference type="Proteomes" id="UP001145114">
    <property type="component" value="Unassembled WGS sequence"/>
</dbReference>